<dbReference type="GO" id="GO:0030307">
    <property type="term" value="P:positive regulation of cell growth"/>
    <property type="evidence" value="ECO:0007669"/>
    <property type="project" value="TreeGrafter"/>
</dbReference>
<feature type="compositionally biased region" description="Polar residues" evidence="5">
    <location>
        <begin position="41"/>
        <end position="66"/>
    </location>
</feature>
<dbReference type="InterPro" id="IPR004083">
    <property type="entry name" value="Raptor"/>
</dbReference>
<dbReference type="Gene3D" id="1.25.10.10">
    <property type="entry name" value="Leucine-rich Repeat Variant"/>
    <property type="match status" value="1"/>
</dbReference>
<dbReference type="PROSITE" id="PS50082">
    <property type="entry name" value="WD_REPEATS_2"/>
    <property type="match status" value="1"/>
</dbReference>
<dbReference type="SUPFAM" id="SSF48371">
    <property type="entry name" value="ARM repeat"/>
    <property type="match status" value="1"/>
</dbReference>
<comment type="similarity">
    <text evidence="1">Belongs to the WD repeat RAPTOR family.</text>
</comment>
<reference evidence="7 8" key="1">
    <citation type="submission" date="2015-05" db="EMBL/GenBank/DDBJ databases">
        <authorList>
            <person name="Wang D.B."/>
            <person name="Wang M."/>
        </authorList>
    </citation>
    <scope>NUCLEOTIDE SEQUENCE [LARGE SCALE GENOMIC DNA]</scope>
    <source>
        <strain evidence="7">VL1</strain>
    </source>
</reference>
<dbReference type="SMART" id="SM00320">
    <property type="entry name" value="WD40"/>
    <property type="match status" value="7"/>
</dbReference>
<dbReference type="InterPro" id="IPR036322">
    <property type="entry name" value="WD40_repeat_dom_sf"/>
</dbReference>
<feature type="compositionally biased region" description="Polar residues" evidence="5">
    <location>
        <begin position="1302"/>
        <end position="1311"/>
    </location>
</feature>
<feature type="domain" description="Raptor N-terminal CASPase-like" evidence="6">
    <location>
        <begin position="221"/>
        <end position="374"/>
    </location>
</feature>
<dbReference type="GO" id="GO:0030674">
    <property type="term" value="F:protein-macromolecule adaptor activity"/>
    <property type="evidence" value="ECO:0007669"/>
    <property type="project" value="TreeGrafter"/>
</dbReference>
<dbReference type="PANTHER" id="PTHR12848">
    <property type="entry name" value="REGULATORY-ASSOCIATED PROTEIN OF MTOR"/>
    <property type="match status" value="1"/>
</dbReference>
<dbReference type="InterPro" id="IPR011989">
    <property type="entry name" value="ARM-like"/>
</dbReference>
<dbReference type="GO" id="GO:0010506">
    <property type="term" value="P:regulation of autophagy"/>
    <property type="evidence" value="ECO:0007669"/>
    <property type="project" value="TreeGrafter"/>
</dbReference>
<dbReference type="STRING" id="100787.A0A0G4LYB2"/>
<dbReference type="Gene3D" id="2.130.10.10">
    <property type="entry name" value="YVTN repeat-like/Quinoprotein amine dehydrogenase"/>
    <property type="match status" value="3"/>
</dbReference>
<feature type="region of interest" description="Disordered" evidence="5">
    <location>
        <begin position="1011"/>
        <end position="1078"/>
    </location>
</feature>
<dbReference type="SMART" id="SM01302">
    <property type="entry name" value="Raptor_N"/>
    <property type="match status" value="1"/>
</dbReference>
<dbReference type="EMBL" id="CVQH01020307">
    <property type="protein sequence ID" value="CRK27031.1"/>
    <property type="molecule type" value="Genomic_DNA"/>
</dbReference>
<dbReference type="InterPro" id="IPR029347">
    <property type="entry name" value="Raptor_N"/>
</dbReference>
<dbReference type="InterPro" id="IPR015943">
    <property type="entry name" value="WD40/YVTN_repeat-like_dom_sf"/>
</dbReference>
<feature type="compositionally biased region" description="Polar residues" evidence="5">
    <location>
        <begin position="85"/>
        <end position="94"/>
    </location>
</feature>
<evidence type="ECO:0000313" key="7">
    <source>
        <dbReference type="EMBL" id="CRK27031.1"/>
    </source>
</evidence>
<dbReference type="GO" id="GO:0071230">
    <property type="term" value="P:cellular response to amino acid stimulus"/>
    <property type="evidence" value="ECO:0007669"/>
    <property type="project" value="TreeGrafter"/>
</dbReference>
<dbReference type="GO" id="GO:0031931">
    <property type="term" value="C:TORC1 complex"/>
    <property type="evidence" value="ECO:0007669"/>
    <property type="project" value="InterPro"/>
</dbReference>
<evidence type="ECO:0000256" key="5">
    <source>
        <dbReference type="SAM" id="MobiDB-lite"/>
    </source>
</evidence>
<dbReference type="Proteomes" id="UP000044602">
    <property type="component" value="Unassembled WGS sequence"/>
</dbReference>
<feature type="region of interest" description="Disordered" evidence="5">
    <location>
        <begin position="1"/>
        <end position="142"/>
    </location>
</feature>
<keyword evidence="3" id="KW-0677">Repeat</keyword>
<feature type="compositionally biased region" description="Polar residues" evidence="5">
    <location>
        <begin position="128"/>
        <end position="137"/>
    </location>
</feature>
<feature type="region of interest" description="Disordered" evidence="5">
    <location>
        <begin position="1256"/>
        <end position="1325"/>
    </location>
</feature>
<keyword evidence="8" id="KW-1185">Reference proteome</keyword>
<protein>
    <recommendedName>
        <fullName evidence="6">Raptor N-terminal CASPase-like domain-containing protein</fullName>
    </recommendedName>
</protein>
<dbReference type="SUPFAM" id="SSF50978">
    <property type="entry name" value="WD40 repeat-like"/>
    <property type="match status" value="2"/>
</dbReference>
<feature type="compositionally biased region" description="Polar residues" evidence="5">
    <location>
        <begin position="1"/>
        <end position="16"/>
    </location>
</feature>
<evidence type="ECO:0000256" key="2">
    <source>
        <dbReference type="ARBA" id="ARBA00022574"/>
    </source>
</evidence>
<dbReference type="FunFam" id="2.130.10.10:FF:000514">
    <property type="entry name" value="TORC1 growth control complex subunit Kog1"/>
    <property type="match status" value="1"/>
</dbReference>
<evidence type="ECO:0000256" key="4">
    <source>
        <dbReference type="PROSITE-ProRule" id="PRU00221"/>
    </source>
</evidence>
<evidence type="ECO:0000313" key="8">
    <source>
        <dbReference type="Proteomes" id="UP000044602"/>
    </source>
</evidence>
<dbReference type="PANTHER" id="PTHR12848:SF16">
    <property type="entry name" value="REGULATORY-ASSOCIATED PROTEIN OF MTOR"/>
    <property type="match status" value="1"/>
</dbReference>
<organism evidence="7 8">
    <name type="scientific">Verticillium longisporum</name>
    <name type="common">Verticillium dahliae var. longisporum</name>
    <dbReference type="NCBI Taxonomy" id="100787"/>
    <lineage>
        <taxon>Eukaryota</taxon>
        <taxon>Fungi</taxon>
        <taxon>Dikarya</taxon>
        <taxon>Ascomycota</taxon>
        <taxon>Pezizomycotina</taxon>
        <taxon>Sordariomycetes</taxon>
        <taxon>Hypocreomycetidae</taxon>
        <taxon>Glomerellales</taxon>
        <taxon>Plectosphaerellaceae</taxon>
        <taxon>Verticillium</taxon>
    </lineage>
</organism>
<feature type="repeat" description="WD" evidence="4">
    <location>
        <begin position="1610"/>
        <end position="1632"/>
    </location>
</feature>
<dbReference type="GO" id="GO:0031929">
    <property type="term" value="P:TOR signaling"/>
    <property type="evidence" value="ECO:0007669"/>
    <property type="project" value="InterPro"/>
</dbReference>
<dbReference type="GO" id="GO:0009267">
    <property type="term" value="P:cellular response to starvation"/>
    <property type="evidence" value="ECO:0007669"/>
    <property type="project" value="TreeGrafter"/>
</dbReference>
<name>A0A0G4LYB2_VERLO</name>
<feature type="compositionally biased region" description="Low complexity" evidence="5">
    <location>
        <begin position="21"/>
        <end position="40"/>
    </location>
</feature>
<dbReference type="InterPro" id="IPR001680">
    <property type="entry name" value="WD40_rpt"/>
</dbReference>
<dbReference type="InterPro" id="IPR016024">
    <property type="entry name" value="ARM-type_fold"/>
</dbReference>
<proteinExistence type="inferred from homology"/>
<accession>A0A0G4LYB2</accession>
<keyword evidence="2 4" id="KW-0853">WD repeat</keyword>
<sequence>MGAATGNSALAGSPNQHAPKPSSTSNQPRQQQRRQQSTPNHHQANSLSTSAADVTMATQAPRSNGIHTHLGGPELSKMQRPRSPLTLNQRSITHTGHETPDARPSSAPGDNHKQDTGPGGFAHHRNPGQGSNGQPRRQQPKPLLLRTRSEFGVRPNESDQSDEEIPQWGARHGFDELYESQQFMDKLANNWYMYWTDKRHESTGKPKASSHELQDWRMRDRLKTVSAALAVCLNISVEPPDQLRTNPGAKLEAWTDPYHPAPQKALENIGKQLQSQYETLAIRTRYKQYLDPSVEETKKFCVSLRRNAKDERVLLHYNGHGVPKPTASGEIWVFNKNYTQYIPVSLYDLQHWLQAPTIFVWDCSEAGNILNNYHRFVEKHEQEEDEQAARDSNYEKTAFQPYIHLAACGVKENLPTNPLLPADLFTACLTTPIEMALWFFVLQNPLKTNCTPEQAKKLPGRLQERRTPLGELNWIFTAITDTIAWTTLPRHLFRKFFRQDLMVAALFRNFLLAQRVMSVYGCHPQSFPELPDTKQHPLWASWDLAVDMALAQLPMLRKKENDGIEYEYQNSTFFTEQLTAFEVYLARGDAMSQKPPEQLPVVLQVLLSQQHRVRALILLGSFLDLGPWSVQLALSIGIFPYVLKLLQSAAAELKPVMVFIWTRILAVDISCQQDLIKDNGYNYFAAILKPTEALPVSNSDEHKAMCAFILAMLCRGYKPGQHVCNQTDIMTYCLAHLQHQDNPLLRQWACLCLSQLWNDVPEAKWRGIRENAPSQLSVLTKDRCPEVRAAMLHAMTTFIGIIDLTDEVARVEESIAWTLLDMANDGSPMVRREFLVFLSHFILRFESKFIVAAVEQLQEEKEYLLFPPEIDGLENKMGLHYTRQENRNVDGTIKPSAHGFAHNTVFAACWKHALMLNVDPHPEVQRDATTIVDYMHNALLASPVGEHAQALMDDIRRRAKRASARSQHAANNRHGVLGASPSSTNAPLPSPGLLRRTASYLFTGMFGANGAMEPGRTMNQSNPVPSSPGLPRSASQKFRGPELASAPPDQIDQTNYSKYHTADEPVSGGYEERSMKEVPSLPLRSTFLDWSVEYFREPQMKPSESDEPGSTEYNERLWRRSRNETILQDTQPLKQYAGSHKWDNQVRLPSTVNSGMVFDWQQATGHVLVAGDVRVIRVWSAASETCVMDIPARSGSCVTSLTSDQMTGTTLVAGFGDGAVRVFDTRLKVQESMVKKWKDDTDRQWIKSVHMQRGGMFGANGAMEPGRTMNQSNPVPSSPGLPRSASQKFRGPELASAPPDQIDQTNYSKYHTANEPVSGGYEERSMKEVPSLPLRSTFLDWSVEYFREPQMKPSESDEPGSTEYNERLWRRSRNETILQDTQPLKQYAGSHKWDNQVRLINNGAQPAKMTFHQFEDQLAVADNGNTVYVWDWKKQSRLSKFSNGNPEGSKISDMKFINEDDQGFLMTGSSDGVIRVYRNYDSDEQVELASSWRALTHMVPSTVNSGMVFDWQQATGHVLVAGDVRVIRVWSAASETCVMDIPARSGSCVTSLTSDQMTGTTLVAGFGDGAVRVFDTRLKVQESMVKKWKDDTDRQWIKSVHMQRGGQRELISASRNGKVKLWDIRMDKPLHTFQTTKDPRDTVRTASTHEHLPVFAVGTSARRVQVFNFDGQELSEMEPYSSFLQQNRGLPISATAFHPHRPILGTAARGDHHINLFTCENAEMLQPRSY</sequence>
<gene>
    <name evidence="7" type="ORF">BN1708_004253</name>
</gene>
<feature type="region of interest" description="Disordered" evidence="5">
    <location>
        <begin position="958"/>
        <end position="991"/>
    </location>
</feature>
<dbReference type="GO" id="GO:0005737">
    <property type="term" value="C:cytoplasm"/>
    <property type="evidence" value="ECO:0007669"/>
    <property type="project" value="TreeGrafter"/>
</dbReference>
<dbReference type="Pfam" id="PF14538">
    <property type="entry name" value="Raptor_N"/>
    <property type="match status" value="1"/>
</dbReference>
<dbReference type="PRINTS" id="PR01547">
    <property type="entry name" value="YEAST176DUF"/>
</dbReference>
<evidence type="ECO:0000256" key="1">
    <source>
        <dbReference type="ARBA" id="ARBA00009257"/>
    </source>
</evidence>
<evidence type="ECO:0000256" key="3">
    <source>
        <dbReference type="ARBA" id="ARBA00022737"/>
    </source>
</evidence>
<evidence type="ECO:0000259" key="6">
    <source>
        <dbReference type="SMART" id="SM01302"/>
    </source>
</evidence>